<comment type="caution">
    <text evidence="1">The sequence shown here is derived from an EMBL/GenBank/DDBJ whole genome shotgun (WGS) entry which is preliminary data.</text>
</comment>
<dbReference type="AlphaFoldDB" id="A0A8I0KNR5"/>
<organism evidence="1 2">
    <name type="scientific">Citrobacter braakii</name>
    <dbReference type="NCBI Taxonomy" id="57706"/>
    <lineage>
        <taxon>Bacteria</taxon>
        <taxon>Pseudomonadati</taxon>
        <taxon>Pseudomonadota</taxon>
        <taxon>Gammaproteobacteria</taxon>
        <taxon>Enterobacterales</taxon>
        <taxon>Enterobacteriaceae</taxon>
        <taxon>Citrobacter</taxon>
        <taxon>Citrobacter freundii complex</taxon>
    </lineage>
</organism>
<dbReference type="Gene3D" id="3.40.50.720">
    <property type="entry name" value="NAD(P)-binding Rossmann-like Domain"/>
    <property type="match status" value="1"/>
</dbReference>
<accession>A0A8I0KNR5</accession>
<protein>
    <submittedName>
        <fullName evidence="1">Uncharacterized protein</fullName>
    </submittedName>
</protein>
<dbReference type="InterPro" id="IPR036291">
    <property type="entry name" value="NAD(P)-bd_dom_sf"/>
</dbReference>
<dbReference type="SUPFAM" id="SSF51735">
    <property type="entry name" value="NAD(P)-binding Rossmann-fold domains"/>
    <property type="match status" value="1"/>
</dbReference>
<reference evidence="1" key="1">
    <citation type="submission" date="2020-09" db="EMBL/GenBank/DDBJ databases">
        <title>Characterization of IncC plasmids in Enterobacterales of food-producing animals originating from China.</title>
        <authorList>
            <person name="Zhang Y."/>
            <person name="Lei C.-W."/>
        </authorList>
    </citation>
    <scope>NUCLEOTIDE SEQUENCE</scope>
    <source>
        <strain evidence="1">CC1</strain>
    </source>
</reference>
<name>A0A8I0KNR5_CITBR</name>
<dbReference type="RefSeq" id="WP_159137405.1">
    <property type="nucleotide sequence ID" value="NZ_JACXSK010000028.1"/>
</dbReference>
<proteinExistence type="predicted"/>
<dbReference type="EMBL" id="JACXSK010000028">
    <property type="protein sequence ID" value="MBD3125853.1"/>
    <property type="molecule type" value="Genomic_DNA"/>
</dbReference>
<dbReference type="Proteomes" id="UP000605024">
    <property type="component" value="Unassembled WGS sequence"/>
</dbReference>
<evidence type="ECO:0000313" key="1">
    <source>
        <dbReference type="EMBL" id="MBD3125853.1"/>
    </source>
</evidence>
<evidence type="ECO:0000313" key="2">
    <source>
        <dbReference type="Proteomes" id="UP000605024"/>
    </source>
</evidence>
<sequence length="150" mass="16536">MNQTSLRVVREEVILVDTSNYSANYSGEIEEIEQGISEGRWIEKLISRPVIKSLNTMHYATLVKGRSATAGDRIAFPVSGDDEAAKKVVMNLINDIGFDAVDAGNLDGAWRHQLGTPAFCTNLTASEMQEALFSASKERLCFRAAYCRSN</sequence>
<gene>
    <name evidence="1" type="ORF">ID160_24710</name>
</gene>